<reference evidence="3" key="1">
    <citation type="submission" date="2014-09" db="EMBL/GenBank/DDBJ databases">
        <authorList>
            <person name="Mudge J."/>
            <person name="Ramaraj T."/>
            <person name="Lindquist I.E."/>
            <person name="Bharti A.K."/>
            <person name="Sundararajan A."/>
            <person name="Cameron C.T."/>
            <person name="Woodward J.E."/>
            <person name="May G.D."/>
            <person name="Brubaker C."/>
            <person name="Broadhvest J."/>
            <person name="Wilkins T.A."/>
        </authorList>
    </citation>
    <scope>NUCLEOTIDE SEQUENCE</scope>
    <source>
        <strain evidence="3">cv. AKA8401</strain>
    </source>
</reference>
<sequence>MPLSQIGSYTNQIQRNHRLMPTS</sequence>
<organism evidence="2 3">
    <name type="scientific">Gossypium arboreum</name>
    <name type="common">Tree cotton</name>
    <name type="synonym">Gossypium nanking</name>
    <dbReference type="NCBI Taxonomy" id="29729"/>
    <lineage>
        <taxon>Eukaryota</taxon>
        <taxon>Viridiplantae</taxon>
        <taxon>Streptophyta</taxon>
        <taxon>Embryophyta</taxon>
        <taxon>Tracheophyta</taxon>
        <taxon>Spermatophyta</taxon>
        <taxon>Magnoliopsida</taxon>
        <taxon>eudicotyledons</taxon>
        <taxon>Gunneridae</taxon>
        <taxon>Pentapetalae</taxon>
        <taxon>rosids</taxon>
        <taxon>malvids</taxon>
        <taxon>Malvales</taxon>
        <taxon>Malvaceae</taxon>
        <taxon>Malvoideae</taxon>
        <taxon>Gossypium</taxon>
    </lineage>
</organism>
<keyword evidence="3" id="KW-1185">Reference proteome</keyword>
<evidence type="ECO:0000313" key="3">
    <source>
        <dbReference type="Proteomes" id="UP000032142"/>
    </source>
</evidence>
<accession>A0A0B0MFN1</accession>
<name>A0A0B0MFN1_GOSAR</name>
<gene>
    <name evidence="2" type="ORF">F383_38185</name>
</gene>
<evidence type="ECO:0000313" key="2">
    <source>
        <dbReference type="EMBL" id="KHF99191.1"/>
    </source>
</evidence>
<comment type="caution">
    <text evidence="2">The sequence shown here is derived from an EMBL/GenBank/DDBJ whole genome shotgun (WGS) entry which is preliminary data.</text>
</comment>
<protein>
    <submittedName>
        <fullName evidence="2">Uncharacterized protein</fullName>
    </submittedName>
</protein>
<dbReference type="AlphaFoldDB" id="A0A0B0MFN1"/>
<dbReference type="EMBL" id="JRRC01068081">
    <property type="protein sequence ID" value="KHF99191.1"/>
    <property type="molecule type" value="Genomic_DNA"/>
</dbReference>
<evidence type="ECO:0000256" key="1">
    <source>
        <dbReference type="SAM" id="MobiDB-lite"/>
    </source>
</evidence>
<feature type="compositionally biased region" description="Polar residues" evidence="1">
    <location>
        <begin position="1"/>
        <end position="14"/>
    </location>
</feature>
<feature type="region of interest" description="Disordered" evidence="1">
    <location>
        <begin position="1"/>
        <end position="23"/>
    </location>
</feature>
<dbReference type="Proteomes" id="UP000032142">
    <property type="component" value="Unassembled WGS sequence"/>
</dbReference>
<proteinExistence type="predicted"/>